<protein>
    <recommendedName>
        <fullName evidence="4">Lipoprotein</fullName>
    </recommendedName>
</protein>
<evidence type="ECO:0000256" key="1">
    <source>
        <dbReference type="SAM" id="SignalP"/>
    </source>
</evidence>
<name>A0A7W9YZE3_9HYPH</name>
<sequence length="89" mass="10295">MRRPLSIVLALLCMPLAACQTMTPEERRAADERTCAGYGFRRGTDAMAQCLLDLELDRRAEMRSWRDRQASTMWGPMYVERRIIIKDGD</sequence>
<evidence type="ECO:0000313" key="3">
    <source>
        <dbReference type="Proteomes" id="UP000535501"/>
    </source>
</evidence>
<organism evidence="2 3">
    <name type="scientific">Pseudorhizobium flavum</name>
    <dbReference type="NCBI Taxonomy" id="1335061"/>
    <lineage>
        <taxon>Bacteria</taxon>
        <taxon>Pseudomonadati</taxon>
        <taxon>Pseudomonadota</taxon>
        <taxon>Alphaproteobacteria</taxon>
        <taxon>Hyphomicrobiales</taxon>
        <taxon>Rhizobiaceae</taxon>
        <taxon>Rhizobium/Agrobacterium group</taxon>
        <taxon>Pseudorhizobium</taxon>
    </lineage>
</organism>
<proteinExistence type="predicted"/>
<dbReference type="RefSeq" id="WP_077548063.1">
    <property type="nucleotide sequence ID" value="NZ_JACHEJ010000008.1"/>
</dbReference>
<keyword evidence="1" id="KW-0732">Signal</keyword>
<reference evidence="2 3" key="1">
    <citation type="submission" date="2020-08" db="EMBL/GenBank/DDBJ databases">
        <title>Genomic Encyclopedia of Type Strains, Phase IV (KMG-IV): sequencing the most valuable type-strain genomes for metagenomic binning, comparative biology and taxonomic classification.</title>
        <authorList>
            <person name="Goeker M."/>
        </authorList>
    </citation>
    <scope>NUCLEOTIDE SEQUENCE [LARGE SCALE GENOMIC DNA]</scope>
    <source>
        <strain evidence="2 3">DSM 102134</strain>
    </source>
</reference>
<evidence type="ECO:0000313" key="2">
    <source>
        <dbReference type="EMBL" id="MBB6181225.1"/>
    </source>
</evidence>
<dbReference type="Proteomes" id="UP000535501">
    <property type="component" value="Unassembled WGS sequence"/>
</dbReference>
<keyword evidence="3" id="KW-1185">Reference proteome</keyword>
<feature type="signal peptide" evidence="1">
    <location>
        <begin position="1"/>
        <end position="20"/>
    </location>
</feature>
<evidence type="ECO:0008006" key="4">
    <source>
        <dbReference type="Google" id="ProtNLM"/>
    </source>
</evidence>
<accession>A0A7W9YZE3</accession>
<dbReference type="AlphaFoldDB" id="A0A7W9YZE3"/>
<gene>
    <name evidence="2" type="ORF">HNQ75_003210</name>
</gene>
<feature type="chain" id="PRO_5030718998" description="Lipoprotein" evidence="1">
    <location>
        <begin position="21"/>
        <end position="89"/>
    </location>
</feature>
<comment type="caution">
    <text evidence="2">The sequence shown here is derived from an EMBL/GenBank/DDBJ whole genome shotgun (WGS) entry which is preliminary data.</text>
</comment>
<dbReference type="EMBL" id="JACHEJ010000008">
    <property type="protein sequence ID" value="MBB6181225.1"/>
    <property type="molecule type" value="Genomic_DNA"/>
</dbReference>